<dbReference type="AlphaFoldDB" id="A0A1K2HGW3"/>
<sequence length="132" mass="14476">MTTLTFKKTVTVLVATGFAVSLVACGKQAESPKKSTVSQDTATITLDFENDKKVDETKKITIIKDQTLLDALKENFKIEEKSGFITSIDGKTQDQAANKYWLFDVNGKMAEKGAADIHLKKGDTVAFYLGSF</sequence>
<dbReference type="Proteomes" id="UP000185655">
    <property type="component" value="Unassembled WGS sequence"/>
</dbReference>
<organism evidence="3 4">
    <name type="scientific">Pseudolactococcus chungangensis CAU 28 = DSM 22330</name>
    <dbReference type="NCBI Taxonomy" id="1122154"/>
    <lineage>
        <taxon>Bacteria</taxon>
        <taxon>Bacillati</taxon>
        <taxon>Bacillota</taxon>
        <taxon>Bacilli</taxon>
        <taxon>Lactobacillales</taxon>
        <taxon>Streptococcaceae</taxon>
        <taxon>Pseudolactococcus</taxon>
    </lineage>
</organism>
<proteinExistence type="predicted"/>
<keyword evidence="2" id="KW-0449">Lipoprotein</keyword>
<evidence type="ECO:0000259" key="1">
    <source>
        <dbReference type="Pfam" id="PF14478"/>
    </source>
</evidence>
<accession>A0A1K2HGW3</accession>
<dbReference type="Proteomes" id="UP000218979">
    <property type="component" value="Unassembled WGS sequence"/>
</dbReference>
<dbReference type="OrthoDB" id="2870483at2"/>
<dbReference type="EMBL" id="JXJT01000016">
    <property type="protein sequence ID" value="PCS02378.1"/>
    <property type="molecule type" value="Genomic_DNA"/>
</dbReference>
<dbReference type="STRING" id="1122154.SAMN02746068_01791"/>
<evidence type="ECO:0000313" key="4">
    <source>
        <dbReference type="Proteomes" id="UP000185655"/>
    </source>
</evidence>
<gene>
    <name evidence="2" type="ORF">RR45_GL000567</name>
    <name evidence="3" type="ORF">SAMN02746068_01791</name>
</gene>
<evidence type="ECO:0000313" key="3">
    <source>
        <dbReference type="EMBL" id="SFZ75998.1"/>
    </source>
</evidence>
<name>A0A1K2HGW3_9LACT</name>
<protein>
    <submittedName>
        <fullName evidence="2">Additional lipoprotein component of predicted cobalamin ECF transporter</fullName>
    </submittedName>
</protein>
<dbReference type="InterPro" id="IPR027954">
    <property type="entry name" value="Transcobalamin-like_C"/>
</dbReference>
<reference evidence="3 4" key="2">
    <citation type="submission" date="2016-11" db="EMBL/GenBank/DDBJ databases">
        <authorList>
            <person name="Jaros S."/>
            <person name="Januszkiewicz K."/>
            <person name="Wedrychowicz H."/>
        </authorList>
    </citation>
    <scope>NUCLEOTIDE SEQUENCE [LARGE SCALE GENOMIC DNA]</scope>
    <source>
        <strain evidence="3 4">DSM 22330</strain>
    </source>
</reference>
<feature type="domain" description="Transcobalamin-like C-terminal" evidence="1">
    <location>
        <begin position="65"/>
        <end position="130"/>
    </location>
</feature>
<dbReference type="Pfam" id="PF14478">
    <property type="entry name" value="DUF4430"/>
    <property type="match status" value="1"/>
</dbReference>
<dbReference type="PROSITE" id="PS51257">
    <property type="entry name" value="PROKAR_LIPOPROTEIN"/>
    <property type="match status" value="1"/>
</dbReference>
<reference evidence="2 5" key="1">
    <citation type="submission" date="2014-12" db="EMBL/GenBank/DDBJ databases">
        <title>Draft genome sequences of 10 type strains of Lactococcus.</title>
        <authorList>
            <person name="Sun Z."/>
            <person name="Zhong Z."/>
            <person name="Liu W."/>
            <person name="Zhang W."/>
            <person name="Zhang H."/>
        </authorList>
    </citation>
    <scope>NUCLEOTIDE SEQUENCE [LARGE SCALE GENOMIC DNA]</scope>
    <source>
        <strain evidence="2 5">DSM 22330</strain>
    </source>
</reference>
<dbReference type="EMBL" id="FPKS01000013">
    <property type="protein sequence ID" value="SFZ75998.1"/>
    <property type="molecule type" value="Genomic_DNA"/>
</dbReference>
<dbReference type="RefSeq" id="WP_031366971.1">
    <property type="nucleotide sequence ID" value="NZ_FPKS01000013.1"/>
</dbReference>
<dbReference type="Gene3D" id="2.170.130.30">
    <property type="match status" value="1"/>
</dbReference>
<evidence type="ECO:0000313" key="5">
    <source>
        <dbReference type="Proteomes" id="UP000218979"/>
    </source>
</evidence>
<keyword evidence="5" id="KW-1185">Reference proteome</keyword>
<evidence type="ECO:0000313" key="2">
    <source>
        <dbReference type="EMBL" id="PCS02378.1"/>
    </source>
</evidence>